<sequence>MSAVTQSPPAVRELRYAADLTLADVDALEAFLTSQTDDVRRAHGFGNGVYCTVVSFQHALFLLCRELRDVFECDDGSRSALRAKFRLWNQLCGIAGPWADTIGYDSARWRRADGYDAVGETGSVRYRRKRLW</sequence>
<organism evidence="1 2">
    <name type="scientific">Streptomyces blastmyceticus</name>
    <dbReference type="NCBI Taxonomy" id="68180"/>
    <lineage>
        <taxon>Bacteria</taxon>
        <taxon>Bacillati</taxon>
        <taxon>Actinomycetota</taxon>
        <taxon>Actinomycetes</taxon>
        <taxon>Kitasatosporales</taxon>
        <taxon>Streptomycetaceae</taxon>
        <taxon>Streptomyces</taxon>
    </lineage>
</organism>
<reference evidence="1 2" key="1">
    <citation type="journal article" date="2019" name="Int. J. Syst. Evol. Microbiol.">
        <title>The Global Catalogue of Microorganisms (GCM) 10K type strain sequencing project: providing services to taxonomists for standard genome sequencing and annotation.</title>
        <authorList>
            <consortium name="The Broad Institute Genomics Platform"/>
            <consortium name="The Broad Institute Genome Sequencing Center for Infectious Disease"/>
            <person name="Wu L."/>
            <person name="Ma J."/>
        </authorList>
    </citation>
    <scope>NUCLEOTIDE SEQUENCE [LARGE SCALE GENOMIC DNA]</scope>
    <source>
        <strain evidence="1 2">JCM 4565</strain>
    </source>
</reference>
<dbReference type="RefSeq" id="WP_344118633.1">
    <property type="nucleotide sequence ID" value="NZ_BAAABW010000017.1"/>
</dbReference>
<evidence type="ECO:0000313" key="2">
    <source>
        <dbReference type="Proteomes" id="UP001500063"/>
    </source>
</evidence>
<dbReference type="EMBL" id="BAAABW010000017">
    <property type="protein sequence ID" value="GAA0354443.1"/>
    <property type="molecule type" value="Genomic_DNA"/>
</dbReference>
<dbReference type="Proteomes" id="UP001500063">
    <property type="component" value="Unassembled WGS sequence"/>
</dbReference>
<proteinExistence type="predicted"/>
<evidence type="ECO:0000313" key="1">
    <source>
        <dbReference type="EMBL" id="GAA0354443.1"/>
    </source>
</evidence>
<accession>A0ABN0X3U6</accession>
<name>A0ABN0X3U6_9ACTN</name>
<keyword evidence="2" id="KW-1185">Reference proteome</keyword>
<protein>
    <submittedName>
        <fullName evidence="1">Uncharacterized protein</fullName>
    </submittedName>
</protein>
<gene>
    <name evidence="1" type="ORF">GCM10010319_34520</name>
</gene>
<comment type="caution">
    <text evidence="1">The sequence shown here is derived from an EMBL/GenBank/DDBJ whole genome shotgun (WGS) entry which is preliminary data.</text>
</comment>